<dbReference type="PANTHER" id="PTHR11995:SF14">
    <property type="entry name" value="NADH DEHYDROGENASE [UBIQUINONE] IRON-SULFUR PROTEIN 7, MITOCHONDRIAL"/>
    <property type="match status" value="1"/>
</dbReference>
<evidence type="ECO:0000313" key="2">
    <source>
        <dbReference type="EMBL" id="UDN39235.1"/>
    </source>
</evidence>
<dbReference type="Gene3D" id="3.40.50.12280">
    <property type="match status" value="1"/>
</dbReference>
<dbReference type="AlphaFoldDB" id="A0A140ZZE6"/>
<dbReference type="RefSeq" id="YP_009243503.1">
    <property type="nucleotide sequence ID" value="NC_029847.1"/>
</dbReference>
<reference evidence="1" key="2">
    <citation type="submission" date="2015-01" db="EMBL/GenBank/DDBJ databases">
        <authorList>
            <person name="Xiang T."/>
            <person name="Song Y."/>
            <person name="Huang L."/>
            <person name="Wang B."/>
            <person name="Wu P."/>
        </authorList>
    </citation>
    <scope>NUCLEOTIDE SEQUENCE</scope>
</reference>
<dbReference type="GO" id="GO:0008137">
    <property type="term" value="F:NADH dehydrogenase (ubiquinone) activity"/>
    <property type="evidence" value="ECO:0007669"/>
    <property type="project" value="TreeGrafter"/>
</dbReference>
<dbReference type="GO" id="GO:0009060">
    <property type="term" value="P:aerobic respiration"/>
    <property type="evidence" value="ECO:0007669"/>
    <property type="project" value="TreeGrafter"/>
</dbReference>
<keyword evidence="1" id="KW-0934">Plastid</keyword>
<keyword evidence="1" id="KW-0150">Chloroplast</keyword>
<proteinExistence type="predicted"/>
<gene>
    <name evidence="2" type="primary">ndhK</name>
</gene>
<reference evidence="1" key="1">
    <citation type="journal article" date="2015" name="Mitochondrial DNA">
        <title>The complete chloroplast genome of Armand pine Pinus armandii, an endemic conifer tree species to China.</title>
        <authorList>
            <person name="Li Z.H."/>
            <person name="Qian Z.Q."/>
            <person name="Liu Z.L."/>
            <person name="Deng T.T."/>
            <person name="Zu Y.M."/>
            <person name="Zhao P."/>
            <person name="Zhao G.F."/>
        </authorList>
    </citation>
    <scope>NUCLEOTIDE SEQUENCE</scope>
</reference>
<dbReference type="EMBL" id="MT644191">
    <property type="protein sequence ID" value="UDN39309.1"/>
    <property type="molecule type" value="Genomic_DNA"/>
</dbReference>
<geneLocation type="chloroplast" evidence="1"/>
<dbReference type="EMBL" id="KP412541">
    <property type="protein sequence ID" value="AJT70480.1"/>
    <property type="molecule type" value="Genomic_DNA"/>
</dbReference>
<dbReference type="EMBL" id="MT644190">
    <property type="protein sequence ID" value="UDN39235.1"/>
    <property type="molecule type" value="Genomic_DNA"/>
</dbReference>
<protein>
    <submittedName>
        <fullName evidence="1">NADH dehydrogenase subunit K</fullName>
    </submittedName>
</protein>
<dbReference type="GO" id="GO:0045271">
    <property type="term" value="C:respiratory chain complex I"/>
    <property type="evidence" value="ECO:0007669"/>
    <property type="project" value="TreeGrafter"/>
</dbReference>
<evidence type="ECO:0000313" key="1">
    <source>
        <dbReference type="EMBL" id="AJT70480.1"/>
    </source>
</evidence>
<name>A0A140ZZE6_PINAR</name>
<dbReference type="SUPFAM" id="SSF56770">
    <property type="entry name" value="HydA/Nqo6-like"/>
    <property type="match status" value="1"/>
</dbReference>
<organism evidence="1">
    <name type="scientific">Pinus armandii</name>
    <name type="common">Chinese white pine</name>
    <dbReference type="NCBI Taxonomy" id="88733"/>
    <lineage>
        <taxon>Eukaryota</taxon>
        <taxon>Viridiplantae</taxon>
        <taxon>Streptophyta</taxon>
        <taxon>Embryophyta</taxon>
        <taxon>Tracheophyta</taxon>
        <taxon>Spermatophyta</taxon>
        <taxon>Pinopsida</taxon>
        <taxon>Pinidae</taxon>
        <taxon>Conifers I</taxon>
        <taxon>Pinales</taxon>
        <taxon>Pinaceae</taxon>
        <taxon>Pinus</taxon>
        <taxon>Pinus subgen. Strobus</taxon>
    </lineage>
</organism>
<reference evidence="2" key="3">
    <citation type="submission" date="2020-06" db="EMBL/GenBank/DDBJ databases">
        <title>The complete chloroplast genome of Pinus armandii.</title>
        <authorList>
            <person name="Jia Y."/>
        </authorList>
    </citation>
    <scope>NUCLEOTIDE SEQUENCE</scope>
</reference>
<dbReference type="PANTHER" id="PTHR11995">
    <property type="entry name" value="NADH DEHYDROGENASE"/>
    <property type="match status" value="1"/>
</dbReference>
<sequence length="82" mass="9222">MKKTPSVVRLIIRTNAGTKICSCPGSMYYHIEMFGTDSYSTVHEVDKLIPVDVYSPDCPTEPEVIIDAITKLRERKVSSMDI</sequence>
<accession>A0A140ZZE6</accession>
<dbReference type="GO" id="GO:0015990">
    <property type="term" value="P:electron transport coupled proton transport"/>
    <property type="evidence" value="ECO:0007669"/>
    <property type="project" value="TreeGrafter"/>
</dbReference>